<dbReference type="Proteomes" id="UP001166093">
    <property type="component" value="Unassembled WGS sequence"/>
</dbReference>
<feature type="domain" description="D-isomer specific 2-hydroxyacid dehydrogenase NAD-binding" evidence="4">
    <location>
        <begin position="92"/>
        <end position="264"/>
    </location>
</feature>
<reference evidence="5" key="1">
    <citation type="journal article" date="2021" name="Cell">
        <title>Tracing the genetic footprints of vertebrate landing in non-teleost ray-finned fishes.</title>
        <authorList>
            <person name="Bi X."/>
            <person name="Wang K."/>
            <person name="Yang L."/>
            <person name="Pan H."/>
            <person name="Jiang H."/>
            <person name="Wei Q."/>
            <person name="Fang M."/>
            <person name="Yu H."/>
            <person name="Zhu C."/>
            <person name="Cai Y."/>
            <person name="He Y."/>
            <person name="Gan X."/>
            <person name="Zeng H."/>
            <person name="Yu D."/>
            <person name="Zhu Y."/>
            <person name="Jiang H."/>
            <person name="Qiu Q."/>
            <person name="Yang H."/>
            <person name="Zhang Y.E."/>
            <person name="Wang W."/>
            <person name="Zhu M."/>
            <person name="He S."/>
            <person name="Zhang G."/>
        </authorList>
    </citation>
    <scope>NUCLEOTIDE SEQUENCE</scope>
    <source>
        <strain evidence="5">Pddl_001</strain>
    </source>
</reference>
<comment type="similarity">
    <text evidence="2">Belongs to the D-isomer specific 2-hydroxyacid dehydrogenase family.</text>
</comment>
<evidence type="ECO:0000313" key="6">
    <source>
        <dbReference type="Proteomes" id="UP001166093"/>
    </source>
</evidence>
<keyword evidence="1 2" id="KW-0560">Oxidoreductase</keyword>
<dbReference type="PANTHER" id="PTHR10996:SF137">
    <property type="entry name" value="GLYOXYLATE REDUCTASE_HYDROXYPYRUVATE REDUCTASE"/>
    <property type="match status" value="1"/>
</dbReference>
<dbReference type="InterPro" id="IPR050223">
    <property type="entry name" value="D-isomer_2-hydroxyacid_DH"/>
</dbReference>
<keyword evidence="6" id="KW-1185">Reference proteome</keyword>
<accession>A0ABS2Y482</accession>
<evidence type="ECO:0000259" key="3">
    <source>
        <dbReference type="Pfam" id="PF00389"/>
    </source>
</evidence>
<evidence type="ECO:0000259" key="4">
    <source>
        <dbReference type="Pfam" id="PF02826"/>
    </source>
</evidence>
<feature type="domain" description="D-isomer specific 2-hydroxyacid dehydrogenase catalytic" evidence="3">
    <location>
        <begin position="7"/>
        <end position="400"/>
    </location>
</feature>
<dbReference type="Pfam" id="PF00389">
    <property type="entry name" value="2-Hacid_dh"/>
    <property type="match status" value="1"/>
</dbReference>
<dbReference type="EMBL" id="JAAWVQ010104625">
    <property type="protein sequence ID" value="MBN3281032.1"/>
    <property type="molecule type" value="Genomic_DNA"/>
</dbReference>
<evidence type="ECO:0000256" key="1">
    <source>
        <dbReference type="ARBA" id="ARBA00023002"/>
    </source>
</evidence>
<name>A0ABS2Y482_POLSP</name>
<comment type="caution">
    <text evidence="5">The sequence shown here is derived from an EMBL/GenBank/DDBJ whole genome shotgun (WGS) entry which is preliminary data.</text>
</comment>
<dbReference type="InterPro" id="IPR006140">
    <property type="entry name" value="D-isomer_DH_NAD-bd"/>
</dbReference>
<dbReference type="PROSITE" id="PS00671">
    <property type="entry name" value="D_2_HYDROXYACID_DH_3"/>
    <property type="match status" value="1"/>
</dbReference>
<gene>
    <name evidence="5" type="primary">Grhpr</name>
    <name evidence="5" type="ORF">GTO93_0016649</name>
</gene>
<proteinExistence type="inferred from homology"/>
<dbReference type="InterPro" id="IPR029753">
    <property type="entry name" value="D-isomer_DH_CS"/>
</dbReference>
<organism evidence="5 6">
    <name type="scientific">Polyodon spathula</name>
    <name type="common">North American paddlefish</name>
    <name type="synonym">Squalus spathula</name>
    <dbReference type="NCBI Taxonomy" id="7913"/>
    <lineage>
        <taxon>Eukaryota</taxon>
        <taxon>Metazoa</taxon>
        <taxon>Chordata</taxon>
        <taxon>Craniata</taxon>
        <taxon>Vertebrata</taxon>
        <taxon>Euteleostomi</taxon>
        <taxon>Actinopterygii</taxon>
        <taxon>Chondrostei</taxon>
        <taxon>Acipenseriformes</taxon>
        <taxon>Polyodontidae</taxon>
        <taxon>Polyodon</taxon>
    </lineage>
</organism>
<dbReference type="InterPro" id="IPR036291">
    <property type="entry name" value="NAD(P)-bd_dom_sf"/>
</dbReference>
<dbReference type="CDD" id="cd05301">
    <property type="entry name" value="GDH"/>
    <property type="match status" value="1"/>
</dbReference>
<sequence>MCFSFDVQLWDSNEPVPKVELLRGVAGAHGLICLLSDKIDKEVLDAAGTNLKVISTFSVGFDHLAVDEIKQRGIRVGYTPEVLTDATAELTVALLLATARRLPEAVEEVKNGGWSTWKPLWLCGYGLSGSTVGVVGLGRIGLSIAKRLKPFGVTRFLYTGRQPRPESAAEIQGEYVPLDKLAEESDFVVVSCALTPETQGMCNKDFFAKMKKTAVFVNSSRGAVVNQDDLYTALTSGQIAAAGLDVTVPEPLPTDHPLLTLKNCDEDKDDVGYLSWSVIRSPLAQNHGVRMQPLLMEGDVEEPCAGVRAVELWHSWFSSVRVEKCAQNSQKLQFLCRLAVLWLQAGRTSAVLVLNWQTGFAFILPHIGSATYATRGTMSILVAKNLVAGLKGEGMPSELNL</sequence>
<evidence type="ECO:0000313" key="5">
    <source>
        <dbReference type="EMBL" id="MBN3281032.1"/>
    </source>
</evidence>
<feature type="non-terminal residue" evidence="5">
    <location>
        <position position="401"/>
    </location>
</feature>
<protein>
    <submittedName>
        <fullName evidence="5">GRHPR reductase</fullName>
    </submittedName>
</protein>
<dbReference type="SUPFAM" id="SSF52283">
    <property type="entry name" value="Formate/glycerate dehydrogenase catalytic domain-like"/>
    <property type="match status" value="1"/>
</dbReference>
<evidence type="ECO:0000256" key="2">
    <source>
        <dbReference type="RuleBase" id="RU003719"/>
    </source>
</evidence>
<dbReference type="Pfam" id="PF02826">
    <property type="entry name" value="2-Hacid_dh_C"/>
    <property type="match status" value="1"/>
</dbReference>
<dbReference type="InterPro" id="IPR006139">
    <property type="entry name" value="D-isomer_2_OHA_DH_cat_dom"/>
</dbReference>
<dbReference type="SUPFAM" id="SSF51735">
    <property type="entry name" value="NAD(P)-binding Rossmann-fold domains"/>
    <property type="match status" value="1"/>
</dbReference>
<dbReference type="PANTHER" id="PTHR10996">
    <property type="entry name" value="2-HYDROXYACID DEHYDROGENASE-RELATED"/>
    <property type="match status" value="1"/>
</dbReference>
<dbReference type="Gene3D" id="3.40.50.720">
    <property type="entry name" value="NAD(P)-binding Rossmann-like Domain"/>
    <property type="match status" value="2"/>
</dbReference>
<feature type="non-terminal residue" evidence="5">
    <location>
        <position position="1"/>
    </location>
</feature>